<dbReference type="InterPro" id="IPR051241">
    <property type="entry name" value="DZIP_RILPL"/>
</dbReference>
<keyword evidence="4 8" id="KW-0175">Coiled coil</keyword>
<accession>A0A397E0Z7</accession>
<feature type="region of interest" description="Disordered" evidence="9">
    <location>
        <begin position="439"/>
        <end position="464"/>
    </location>
</feature>
<feature type="domain" description="C2H2-type" evidence="11">
    <location>
        <begin position="627"/>
        <end position="655"/>
    </location>
</feature>
<organism evidence="12 13">
    <name type="scientific">Aphanomyces astaci</name>
    <name type="common">Crayfish plague agent</name>
    <dbReference type="NCBI Taxonomy" id="112090"/>
    <lineage>
        <taxon>Eukaryota</taxon>
        <taxon>Sar</taxon>
        <taxon>Stramenopiles</taxon>
        <taxon>Oomycota</taxon>
        <taxon>Saprolegniomycetes</taxon>
        <taxon>Saprolegniales</taxon>
        <taxon>Verrucalvaceae</taxon>
        <taxon>Aphanomyces</taxon>
    </lineage>
</organism>
<feature type="coiled-coil region" evidence="8">
    <location>
        <begin position="552"/>
        <end position="600"/>
    </location>
</feature>
<evidence type="ECO:0000256" key="7">
    <source>
        <dbReference type="PROSITE-ProRule" id="PRU00042"/>
    </source>
</evidence>
<evidence type="ECO:0000256" key="10">
    <source>
        <dbReference type="SAM" id="Phobius"/>
    </source>
</evidence>
<evidence type="ECO:0000256" key="4">
    <source>
        <dbReference type="ARBA" id="ARBA00023054"/>
    </source>
</evidence>
<keyword evidence="5" id="KW-0206">Cytoskeleton</keyword>
<evidence type="ECO:0000259" key="11">
    <source>
        <dbReference type="PROSITE" id="PS50157"/>
    </source>
</evidence>
<dbReference type="VEuPathDB" id="FungiDB:H257_15327"/>
<keyword evidence="7" id="KW-0479">Metal-binding</keyword>
<feature type="compositionally biased region" description="Low complexity" evidence="9">
    <location>
        <begin position="446"/>
        <end position="464"/>
    </location>
</feature>
<feature type="compositionally biased region" description="Low complexity" evidence="9">
    <location>
        <begin position="258"/>
        <end position="271"/>
    </location>
</feature>
<keyword evidence="6" id="KW-0966">Cell projection</keyword>
<feature type="region of interest" description="Disordered" evidence="9">
    <location>
        <begin position="366"/>
        <end position="385"/>
    </location>
</feature>
<feature type="region of interest" description="Disordered" evidence="9">
    <location>
        <begin position="1350"/>
        <end position="1372"/>
    </location>
</feature>
<feature type="coiled-coil region" evidence="8">
    <location>
        <begin position="733"/>
        <end position="764"/>
    </location>
</feature>
<feature type="compositionally biased region" description="Polar residues" evidence="9">
    <location>
        <begin position="303"/>
        <end position="312"/>
    </location>
</feature>
<keyword evidence="7" id="KW-0862">Zinc</keyword>
<evidence type="ECO:0000256" key="5">
    <source>
        <dbReference type="ARBA" id="ARBA00023212"/>
    </source>
</evidence>
<dbReference type="InterPro" id="IPR013087">
    <property type="entry name" value="Znf_C2H2_type"/>
</dbReference>
<feature type="region of interest" description="Disordered" evidence="9">
    <location>
        <begin position="303"/>
        <end position="345"/>
    </location>
</feature>
<keyword evidence="7" id="KW-0863">Zinc-finger</keyword>
<comment type="caution">
    <text evidence="12">The sequence shown here is derived from an EMBL/GenBank/DDBJ whole genome shotgun (WGS) entry which is preliminary data.</text>
</comment>
<evidence type="ECO:0000313" key="13">
    <source>
        <dbReference type="Proteomes" id="UP000266643"/>
    </source>
</evidence>
<dbReference type="Pfam" id="PF13815">
    <property type="entry name" value="Dzip-like_N"/>
    <property type="match status" value="1"/>
</dbReference>
<dbReference type="PANTHER" id="PTHR21502">
    <property type="entry name" value="ZINC FINGER PROTEIN DZIP1"/>
    <property type="match status" value="1"/>
</dbReference>
<feature type="compositionally biased region" description="Pro residues" evidence="9">
    <location>
        <begin position="930"/>
        <end position="939"/>
    </location>
</feature>
<comment type="subcellular location">
    <subcellularLocation>
        <location evidence="2">Cytoplasm</location>
        <location evidence="2">Cytoskeleton</location>
        <location evidence="2">Cilium basal body</location>
    </subcellularLocation>
    <subcellularLocation>
        <location evidence="1">Cytoplasm</location>
        <location evidence="1">Cytoskeleton</location>
        <location evidence="1">Microtubule organizing center</location>
        <location evidence="1">Centrosome</location>
        <location evidence="1">Centriole</location>
    </subcellularLocation>
</comment>
<gene>
    <name evidence="12" type="ORF">DYB30_000822</name>
</gene>
<dbReference type="GO" id="GO:0005737">
    <property type="term" value="C:cytoplasm"/>
    <property type="evidence" value="ECO:0007669"/>
    <property type="project" value="TreeGrafter"/>
</dbReference>
<comment type="similarity">
    <text evidence="3">Belongs to the DZIP C2H2-type zinc-finger protein family.</text>
</comment>
<evidence type="ECO:0000256" key="6">
    <source>
        <dbReference type="ARBA" id="ARBA00023273"/>
    </source>
</evidence>
<keyword evidence="10" id="KW-0472">Membrane</keyword>
<dbReference type="GO" id="GO:0008270">
    <property type="term" value="F:zinc ion binding"/>
    <property type="evidence" value="ECO:0007669"/>
    <property type="project" value="UniProtKB-KW"/>
</dbReference>
<name>A0A397E0Z7_APHAT</name>
<dbReference type="PROSITE" id="PS00028">
    <property type="entry name" value="ZINC_FINGER_C2H2_1"/>
    <property type="match status" value="1"/>
</dbReference>
<feature type="transmembrane region" description="Helical" evidence="10">
    <location>
        <begin position="47"/>
        <end position="76"/>
    </location>
</feature>
<dbReference type="GO" id="GO:0005814">
    <property type="term" value="C:centriole"/>
    <property type="evidence" value="ECO:0007669"/>
    <property type="project" value="UniProtKB-SubCell"/>
</dbReference>
<dbReference type="VEuPathDB" id="FungiDB:H257_18434"/>
<dbReference type="PROSITE" id="PS50157">
    <property type="entry name" value="ZINC_FINGER_C2H2_2"/>
    <property type="match status" value="1"/>
</dbReference>
<dbReference type="Proteomes" id="UP000266643">
    <property type="component" value="Unassembled WGS sequence"/>
</dbReference>
<feature type="region of interest" description="Disordered" evidence="9">
    <location>
        <begin position="1260"/>
        <end position="1283"/>
    </location>
</feature>
<evidence type="ECO:0000256" key="9">
    <source>
        <dbReference type="SAM" id="MobiDB-lite"/>
    </source>
</evidence>
<dbReference type="PANTHER" id="PTHR21502:SF3">
    <property type="entry name" value="CILIUM ASSEMBLY PROTEIN DZIP1L"/>
    <property type="match status" value="1"/>
</dbReference>
<sequence>MTPNTHTFNADTDATVVAAAAPATDTSDFKGANNLRKILSTLCDETWAFLMLFVIAASTQSIAGIYVIVAACMVAVDHRIRGFIAAEDGAVPRVFLALLCARMAFDMSAYNGDATPLHTLFKRIPDPISLADMVWMVMVRGVMLRLVSLSIEVFAGLLREWQSMVTKRVNRMFMRFKGILSTPGKSPLQPRRHLLSTVDIPAPQLTAARRVRAFVGLRRQVDPHFASILGVTSDQLPPSLAEFLSNIPTPTSLSQSSAADALLSSHSDATLPPTASGGAHTDVLSEVQQEEEDPNASAIQALSGTTQVSSPQDAHIQQPDQGLSDLEPPTAENPPEASGLPDSAMHDTFPQVVAQLVGDAISAVPEQGRAARQPPPRLRSRVPISQSTTARKIFRMGDAIASSGDGIDRGSSSRRRRGIGVPSKWGVFGPLSEMHAGVLKSSMRPSSRTTPASGATASRRTTTTNRTINLPARSFSFRQRRGKLDTRAIAQIDLNRVVRETDIDTIQNQLENLAFSDITLQDFNQYSDEYFLKLFQIAQYLLNVQESLVMHAEELESQCEQVQHDCAALADENESVDAELRLLKQEIKQKQNTISTYELMLLTRQHQAPPVPPPSQGHLPPSTLPPVECILCNKKFLSTEYLIKHQRHKHVGGATQSQVTSPAPTTVVQVVAAEPSPPPPVATPPATPDLTVVNALISANTAILTQQIEAIHVQLAHDKSERATETQLWTQQHQSFENKMMEHMARMQEALKDMHVQAQAQRNEWTHFTHDVLQKAADKVVVATTSNVSPHIGAMVHDGADDQWRHDMLHQLKAQHDMDSQHRQDQLDQERQRWNDREAQLLAQLNDQKNQQLPTLTQLVALEAHKYGLDYGFASAPTRDHHVTCLSQIIQTDRNVCDSQQQTDEVVQGPSRAVAQELLPPPTVKVEESPPLPLPPPATLPAAGRPVDEERRPLKPAKELAPIETSPLQPTLSQGAPTTVPTRQHQEAAAATTVQKVAAGFLTRKHLSTPENWLLRHGHIEVPITPHMTANDLRRVLAQKLGDVDPHRIILHHRPSGSELVGDVLVFYTHGLVDVEVIPDHPRRRVTELRIDRLVDLRLKQLHDHSSTDEDAAVHHLRYIPRRESSEIQGETVRVQARLVQAMATFHPSSSSSQTTMSQAAFDLAMLKINEARKLQPAPVQGRMASLLDAIHTAAMEHYDPAQAKADEIEAGAAVSIQAMVRMGLAKKLVAQLAKTAAQKKEENHQLDPFIQLDANPVAAESKQVGHEQTDNVDPQKTGEGVDLDDEVDAKEVEDEEQDGAITIDDFNKLEDRPMSAQLTAALARTHYEEEKASLHALQAVASSRLISPHSNTQLKSMQRRSSRGTMLHNAR</sequence>
<feature type="region of interest" description="Disordered" evidence="9">
    <location>
        <begin position="923"/>
        <end position="954"/>
    </location>
</feature>
<reference evidence="12 13" key="1">
    <citation type="submission" date="2018-08" db="EMBL/GenBank/DDBJ databases">
        <title>Aphanomyces genome sequencing and annotation.</title>
        <authorList>
            <person name="Minardi D."/>
            <person name="Oidtmann B."/>
            <person name="Van Der Giezen M."/>
            <person name="Studholme D.J."/>
        </authorList>
    </citation>
    <scope>NUCLEOTIDE SEQUENCE [LARGE SCALE GENOMIC DNA]</scope>
    <source>
        <strain evidence="12 13">D2</strain>
    </source>
</reference>
<evidence type="ECO:0000256" key="2">
    <source>
        <dbReference type="ARBA" id="ARBA00004120"/>
    </source>
</evidence>
<evidence type="ECO:0000313" key="12">
    <source>
        <dbReference type="EMBL" id="RHY73569.1"/>
    </source>
</evidence>
<evidence type="ECO:0000256" key="1">
    <source>
        <dbReference type="ARBA" id="ARBA00004114"/>
    </source>
</evidence>
<evidence type="ECO:0000256" key="8">
    <source>
        <dbReference type="SAM" id="Coils"/>
    </source>
</evidence>
<protein>
    <recommendedName>
        <fullName evidence="11">C2H2-type domain-containing protein</fullName>
    </recommendedName>
</protein>
<evidence type="ECO:0000256" key="3">
    <source>
        <dbReference type="ARBA" id="ARBA00009131"/>
    </source>
</evidence>
<dbReference type="EMBL" id="QUTD01003244">
    <property type="protein sequence ID" value="RHY73569.1"/>
    <property type="molecule type" value="Genomic_DNA"/>
</dbReference>
<feature type="region of interest" description="Disordered" evidence="9">
    <location>
        <begin position="258"/>
        <end position="279"/>
    </location>
</feature>
<keyword evidence="10" id="KW-0812">Transmembrane</keyword>
<proteinExistence type="inferred from homology"/>
<dbReference type="InterPro" id="IPR032714">
    <property type="entry name" value="DZIP1_N"/>
</dbReference>
<keyword evidence="5" id="KW-0963">Cytoplasm</keyword>
<keyword evidence="10" id="KW-1133">Transmembrane helix</keyword>